<evidence type="ECO:0000313" key="3">
    <source>
        <dbReference type="EMBL" id="KFC18596.1"/>
    </source>
</evidence>
<dbReference type="PANTHER" id="PTHR43625">
    <property type="entry name" value="AFLATOXIN B1 ALDEHYDE REDUCTASE"/>
    <property type="match status" value="1"/>
</dbReference>
<organism evidence="3 5">
    <name type="scientific">Epilithonimonas lactis</name>
    <dbReference type="NCBI Taxonomy" id="421072"/>
    <lineage>
        <taxon>Bacteria</taxon>
        <taxon>Pseudomonadati</taxon>
        <taxon>Bacteroidota</taxon>
        <taxon>Flavobacteriia</taxon>
        <taxon>Flavobacteriales</taxon>
        <taxon>Weeksellaceae</taxon>
        <taxon>Chryseobacterium group</taxon>
        <taxon>Epilithonimonas</taxon>
    </lineage>
</organism>
<dbReference type="SUPFAM" id="SSF51430">
    <property type="entry name" value="NAD(P)-linked oxidoreductase"/>
    <property type="match status" value="1"/>
</dbReference>
<dbReference type="InterPro" id="IPR036812">
    <property type="entry name" value="NAD(P)_OxRdtase_dom_sf"/>
</dbReference>
<sequence length="384" mass="42519">MNRRDILKTAGLVAVGSALMPFDSLLKGAVPTNDKLTENDNQTGLLSGRRKLGKSLEVSSVGLGVQNMSRTYQTTIPNRKQMHSIIQKAFDNGVTLFDTAEAYGPFECEKILGEATSSFRDKIVIETKFGWNIDQQTGARLPGLSSKPDHIKLVVEGMLKRLKTDRIDLLFQHRVDPEVPIEDVVGTIQDLIKQGKVLHYGLSEPGVETVRRAHKIHPVTAIQNEYSLLWRGPEQKILPLCEELGIGFVAWSPLGVGFTTGAIDANTKFAQGDIRGGETRFSPENITKNLAMVEVLKNWAEKKNATPGQISLAWLLHQKPWVVPIPGTTQMEHMLENAGADNVKFSSIEFQQFSKELDAIKIAGDRLPPFVQQFSDVEAPLKTK</sequence>
<dbReference type="GO" id="GO:0016491">
    <property type="term" value="F:oxidoreductase activity"/>
    <property type="evidence" value="ECO:0007669"/>
    <property type="project" value="UniProtKB-KW"/>
</dbReference>
<feature type="domain" description="NADP-dependent oxidoreductase" evidence="2">
    <location>
        <begin position="62"/>
        <end position="353"/>
    </location>
</feature>
<evidence type="ECO:0000256" key="1">
    <source>
        <dbReference type="ARBA" id="ARBA00023002"/>
    </source>
</evidence>
<proteinExistence type="predicted"/>
<comment type="caution">
    <text evidence="3">The sequence shown here is derived from an EMBL/GenBank/DDBJ whole genome shotgun (WGS) entry which is preliminary data.</text>
</comment>
<protein>
    <submittedName>
        <fullName evidence="3">Aldo/keto reductase</fullName>
    </submittedName>
</protein>
<gene>
    <name evidence="4" type="ORF">IO89_00185</name>
    <name evidence="3" type="ORF">IO89_17255</name>
</gene>
<dbReference type="InterPro" id="IPR023210">
    <property type="entry name" value="NADP_OxRdtase_dom"/>
</dbReference>
<evidence type="ECO:0000259" key="2">
    <source>
        <dbReference type="Pfam" id="PF00248"/>
    </source>
</evidence>
<evidence type="ECO:0000313" key="5">
    <source>
        <dbReference type="Proteomes" id="UP000028623"/>
    </source>
</evidence>
<dbReference type="GO" id="GO:0005737">
    <property type="term" value="C:cytoplasm"/>
    <property type="evidence" value="ECO:0007669"/>
    <property type="project" value="TreeGrafter"/>
</dbReference>
<keyword evidence="5" id="KW-1185">Reference proteome</keyword>
<accession>A0A085B801</accession>
<keyword evidence="1" id="KW-0560">Oxidoreductase</keyword>
<dbReference type="Proteomes" id="UP000028623">
    <property type="component" value="Unassembled WGS sequence"/>
</dbReference>
<dbReference type="InterPro" id="IPR050791">
    <property type="entry name" value="Aldo-Keto_reductase"/>
</dbReference>
<dbReference type="PANTHER" id="PTHR43625:SF77">
    <property type="entry name" value="ALDO-KETO REDUCTASE"/>
    <property type="match status" value="1"/>
</dbReference>
<dbReference type="eggNOG" id="COG0667">
    <property type="taxonomic scope" value="Bacteria"/>
</dbReference>
<dbReference type="AlphaFoldDB" id="A0A085B801"/>
<dbReference type="EMBL" id="JPLY01000001">
    <property type="protein sequence ID" value="KFC23071.1"/>
    <property type="molecule type" value="Genomic_DNA"/>
</dbReference>
<name>A0A085B801_9FLAO</name>
<dbReference type="RefSeq" id="WP_034972726.1">
    <property type="nucleotide sequence ID" value="NZ_FOFI01000003.1"/>
</dbReference>
<dbReference type="CDD" id="cd19078">
    <property type="entry name" value="AKR_AKR13C1_2"/>
    <property type="match status" value="1"/>
</dbReference>
<dbReference type="Gene3D" id="3.20.20.100">
    <property type="entry name" value="NADP-dependent oxidoreductase domain"/>
    <property type="match status" value="1"/>
</dbReference>
<dbReference type="STRING" id="421072.SAMN04488097_2832"/>
<dbReference type="OrthoDB" id="9773828at2"/>
<dbReference type="EMBL" id="JPLY01000006">
    <property type="protein sequence ID" value="KFC18596.1"/>
    <property type="molecule type" value="Genomic_DNA"/>
</dbReference>
<dbReference type="Pfam" id="PF00248">
    <property type="entry name" value="Aldo_ket_red"/>
    <property type="match status" value="1"/>
</dbReference>
<reference evidence="3 5" key="1">
    <citation type="submission" date="2014-07" db="EMBL/GenBank/DDBJ databases">
        <title>Epilithonimonas lactis LMG 22401 Genome.</title>
        <authorList>
            <person name="Pipes S.E."/>
            <person name="Stropko S.J."/>
        </authorList>
    </citation>
    <scope>NUCLEOTIDE SEQUENCE [LARGE SCALE GENOMIC DNA]</scope>
    <source>
        <strain evidence="3 5">LMG 24401</strain>
    </source>
</reference>
<evidence type="ECO:0000313" key="4">
    <source>
        <dbReference type="EMBL" id="KFC23071.1"/>
    </source>
</evidence>